<name>A0A1G6PZM7_9GAMM</name>
<dbReference type="AlphaFoldDB" id="A0A1G6PZM7"/>
<keyword evidence="6 11" id="KW-0695">RNA-directed DNA polymerase</keyword>
<dbReference type="STRING" id="1226327.SAMN05421732_11617"/>
<dbReference type="GO" id="GO:0046872">
    <property type="term" value="F:metal ion binding"/>
    <property type="evidence" value="ECO:0007669"/>
    <property type="project" value="UniProtKB-KW"/>
</dbReference>
<evidence type="ECO:0000256" key="8">
    <source>
        <dbReference type="ARBA" id="ARBA00034120"/>
    </source>
</evidence>
<dbReference type="PANTHER" id="PTHR34047">
    <property type="entry name" value="NUCLEAR INTRON MATURASE 1, MITOCHONDRIAL-RELATED"/>
    <property type="match status" value="1"/>
</dbReference>
<dbReference type="InterPro" id="IPR043502">
    <property type="entry name" value="DNA/RNA_pol_sf"/>
</dbReference>
<keyword evidence="5" id="KW-0460">Magnesium</keyword>
<dbReference type="CDD" id="cd03487">
    <property type="entry name" value="RT_Bac_retron_II"/>
    <property type="match status" value="1"/>
</dbReference>
<evidence type="ECO:0000313" key="11">
    <source>
        <dbReference type="EMBL" id="SDC85528.1"/>
    </source>
</evidence>
<comment type="catalytic activity">
    <reaction evidence="9">
        <text>DNA(n) + a 2'-deoxyribonucleoside 5'-triphosphate = DNA(n+1) + diphosphate</text>
        <dbReference type="Rhea" id="RHEA:22508"/>
        <dbReference type="Rhea" id="RHEA-COMP:17339"/>
        <dbReference type="Rhea" id="RHEA-COMP:17340"/>
        <dbReference type="ChEBI" id="CHEBI:33019"/>
        <dbReference type="ChEBI" id="CHEBI:61560"/>
        <dbReference type="ChEBI" id="CHEBI:173112"/>
        <dbReference type="EC" id="2.7.7.49"/>
    </reaction>
</comment>
<keyword evidence="3" id="KW-0548">Nucleotidyltransferase</keyword>
<feature type="domain" description="Reverse transcriptase" evidence="10">
    <location>
        <begin position="27"/>
        <end position="267"/>
    </location>
</feature>
<sequence length="565" mass="66010">MSSNLLLLQNCKNRQDLADLLDIDYNQFCYILYAQPISKHYNKALIYKKNGKPREILAPDNHLKYIQQRLAILLAKIYDEVNFRSTQLCYSYRKDSEQKFDFHENAKLHIGSKLVINVDLKDFFTNITFSRIVGYFSKNKNLKINYEVAVTIAQIACYKDPISNKSYLPQGSPCSPIISNFIGTILDDRLFKLANRKKFTYSRYSDDLTFSFNTNSFPSDIVTKIEKNWVLCKTIRNTINLCQFEINEEKIVIRDKYKRQQVTGLTVNKKANINANYYKYTRAMIDKYCKTGLYERSKHHSIGIDFSEKSLIGIANHIKNIKGIKYNHTNIIDKNLEPLQIYQNLKGFSKSYIDLMFHINFVHQSKIKIICEGKTDPQHIYNYLRNTDLFHKNQFDIISFEKHLSSFTQPLNLSGGTDQLCKFIKMYSHLYKSIDKSKYPTIIFVDNDPAGNSTFNTAKSYSTYNEIKILRDSIRVAFVCKNLYIIQSAKHCPGIEYLYPSHVLEEKLEGKTLNLSNDKIKDDSEYGKIVFFHKIIKPLGKKIYLGKFRYLCFGFYQIAQHLKNT</sequence>
<dbReference type="InterPro" id="IPR051083">
    <property type="entry name" value="GrpII_Intron_Splice-Mob/Def"/>
</dbReference>
<dbReference type="Pfam" id="PF00078">
    <property type="entry name" value="RVT_1"/>
    <property type="match status" value="1"/>
</dbReference>
<dbReference type="InterPro" id="IPR000477">
    <property type="entry name" value="RT_dom"/>
</dbReference>
<reference evidence="12" key="1">
    <citation type="submission" date="2016-09" db="EMBL/GenBank/DDBJ databases">
        <authorList>
            <person name="Varghese N."/>
            <person name="Submissions S."/>
        </authorList>
    </citation>
    <scope>NUCLEOTIDE SEQUENCE [LARGE SCALE GENOMIC DNA]</scope>
    <source>
        <strain evidence="12">ANC 4667</strain>
    </source>
</reference>
<dbReference type="RefSeq" id="WP_092821012.1">
    <property type="nucleotide sequence ID" value="NZ_BAABKJ010000013.1"/>
</dbReference>
<dbReference type="PRINTS" id="PR00866">
    <property type="entry name" value="RNADNAPOLMS"/>
</dbReference>
<keyword evidence="7" id="KW-0051">Antiviral defense</keyword>
<keyword evidence="4" id="KW-0479">Metal-binding</keyword>
<evidence type="ECO:0000256" key="3">
    <source>
        <dbReference type="ARBA" id="ARBA00022695"/>
    </source>
</evidence>
<evidence type="ECO:0000256" key="9">
    <source>
        <dbReference type="ARBA" id="ARBA00048173"/>
    </source>
</evidence>
<evidence type="ECO:0000256" key="7">
    <source>
        <dbReference type="ARBA" id="ARBA00023118"/>
    </source>
</evidence>
<dbReference type="OrthoDB" id="7055795at2"/>
<comment type="similarity">
    <text evidence="8">Belongs to the bacterial reverse transcriptase family.</text>
</comment>
<evidence type="ECO:0000256" key="2">
    <source>
        <dbReference type="ARBA" id="ARBA00022679"/>
    </source>
</evidence>
<dbReference type="GO" id="GO:0003964">
    <property type="term" value="F:RNA-directed DNA polymerase activity"/>
    <property type="evidence" value="ECO:0007669"/>
    <property type="project" value="UniProtKB-KW"/>
</dbReference>
<dbReference type="EMBL" id="FMYO01000016">
    <property type="protein sequence ID" value="SDC85528.1"/>
    <property type="molecule type" value="Genomic_DNA"/>
</dbReference>
<protein>
    <recommendedName>
        <fullName evidence="1">RNA-directed DNA polymerase</fullName>
        <ecNumber evidence="1">2.7.7.49</ecNumber>
    </recommendedName>
</protein>
<dbReference type="PANTHER" id="PTHR34047:SF7">
    <property type="entry name" value="RNA-DIRECTED DNA POLYMERASE"/>
    <property type="match status" value="1"/>
</dbReference>
<evidence type="ECO:0000256" key="6">
    <source>
        <dbReference type="ARBA" id="ARBA00022918"/>
    </source>
</evidence>
<dbReference type="GO" id="GO:0003723">
    <property type="term" value="F:RNA binding"/>
    <property type="evidence" value="ECO:0007669"/>
    <property type="project" value="InterPro"/>
</dbReference>
<dbReference type="Proteomes" id="UP000243468">
    <property type="component" value="Unassembled WGS sequence"/>
</dbReference>
<dbReference type="SUPFAM" id="SSF56672">
    <property type="entry name" value="DNA/RNA polymerases"/>
    <property type="match status" value="1"/>
</dbReference>
<dbReference type="EC" id="2.7.7.49" evidence="1"/>
<dbReference type="InterPro" id="IPR000123">
    <property type="entry name" value="Reverse_transcriptase_msDNA"/>
</dbReference>
<keyword evidence="2" id="KW-0808">Transferase</keyword>
<evidence type="ECO:0000256" key="1">
    <source>
        <dbReference type="ARBA" id="ARBA00012493"/>
    </source>
</evidence>
<organism evidence="11 12">
    <name type="scientific">Acinetobacter kookii</name>
    <dbReference type="NCBI Taxonomy" id="1226327"/>
    <lineage>
        <taxon>Bacteria</taxon>
        <taxon>Pseudomonadati</taxon>
        <taxon>Pseudomonadota</taxon>
        <taxon>Gammaproteobacteria</taxon>
        <taxon>Moraxellales</taxon>
        <taxon>Moraxellaceae</taxon>
        <taxon>Acinetobacter</taxon>
    </lineage>
</organism>
<dbReference type="GO" id="GO:0051607">
    <property type="term" value="P:defense response to virus"/>
    <property type="evidence" value="ECO:0007669"/>
    <property type="project" value="UniProtKB-KW"/>
</dbReference>
<gene>
    <name evidence="11" type="ORF">SAMN05421732_11617</name>
</gene>
<evidence type="ECO:0000313" key="12">
    <source>
        <dbReference type="Proteomes" id="UP000243468"/>
    </source>
</evidence>
<evidence type="ECO:0000256" key="4">
    <source>
        <dbReference type="ARBA" id="ARBA00022723"/>
    </source>
</evidence>
<accession>A0A1G6PZM7</accession>
<evidence type="ECO:0000259" key="10">
    <source>
        <dbReference type="PROSITE" id="PS50878"/>
    </source>
</evidence>
<evidence type="ECO:0000256" key="5">
    <source>
        <dbReference type="ARBA" id="ARBA00022842"/>
    </source>
</evidence>
<keyword evidence="12" id="KW-1185">Reference proteome</keyword>
<dbReference type="PROSITE" id="PS50878">
    <property type="entry name" value="RT_POL"/>
    <property type="match status" value="1"/>
</dbReference>
<proteinExistence type="inferred from homology"/>